<feature type="domain" description="Nuclear condensin complex subunit 3 C-terminal" evidence="10">
    <location>
        <begin position="552"/>
        <end position="863"/>
    </location>
</feature>
<dbReference type="Pfam" id="PF02151">
    <property type="entry name" value="UVR"/>
    <property type="match status" value="1"/>
</dbReference>
<dbReference type="SUPFAM" id="SSF48371">
    <property type="entry name" value="ARM repeat"/>
    <property type="match status" value="1"/>
</dbReference>
<accession>A0A1W4WE27</accession>
<feature type="compositionally biased region" description="Basic residues" evidence="8">
    <location>
        <begin position="1223"/>
        <end position="1236"/>
    </location>
</feature>
<dbReference type="GO" id="GO:0000793">
    <property type="term" value="C:condensed chromosome"/>
    <property type="evidence" value="ECO:0007669"/>
    <property type="project" value="TreeGrafter"/>
</dbReference>
<evidence type="ECO:0000259" key="10">
    <source>
        <dbReference type="Pfam" id="PF12719"/>
    </source>
</evidence>
<feature type="compositionally biased region" description="Basic and acidic residues" evidence="8">
    <location>
        <begin position="1036"/>
        <end position="1045"/>
    </location>
</feature>
<feature type="compositionally biased region" description="Basic residues" evidence="8">
    <location>
        <begin position="1123"/>
        <end position="1132"/>
    </location>
</feature>
<keyword evidence="3" id="KW-0158">Chromosome</keyword>
<feature type="compositionally biased region" description="Polar residues" evidence="8">
    <location>
        <begin position="1065"/>
        <end position="1079"/>
    </location>
</feature>
<keyword evidence="6" id="KW-0226">DNA condensation</keyword>
<evidence type="ECO:0000313" key="11">
    <source>
        <dbReference type="Proteomes" id="UP000192223"/>
    </source>
</evidence>
<feature type="compositionally biased region" description="Basic and acidic residues" evidence="8">
    <location>
        <begin position="951"/>
        <end position="964"/>
    </location>
</feature>
<evidence type="ECO:0000256" key="6">
    <source>
        <dbReference type="ARBA" id="ARBA00023067"/>
    </source>
</evidence>
<dbReference type="InterPro" id="IPR025977">
    <property type="entry name" value="Cnd3_C"/>
</dbReference>
<comment type="similarity">
    <text evidence="2">Belongs to the CND3 (condensin subunit 3) family.</text>
</comment>
<feature type="region of interest" description="Disordered" evidence="8">
    <location>
        <begin position="1024"/>
        <end position="1144"/>
    </location>
</feature>
<reference evidence="12" key="1">
    <citation type="submission" date="2025-08" db="UniProtKB">
        <authorList>
            <consortium name="RefSeq"/>
        </authorList>
    </citation>
    <scope>IDENTIFICATION</scope>
    <source>
        <tissue evidence="12">Entire body</tissue>
    </source>
</reference>
<dbReference type="STRING" id="224129.A0A1W4WE27"/>
<dbReference type="GeneID" id="108734922"/>
<feature type="domain" description="UVR" evidence="9">
    <location>
        <begin position="495"/>
        <end position="524"/>
    </location>
</feature>
<feature type="region of interest" description="Disordered" evidence="8">
    <location>
        <begin position="935"/>
        <end position="1001"/>
    </location>
</feature>
<dbReference type="InterPro" id="IPR016024">
    <property type="entry name" value="ARM-type_fold"/>
</dbReference>
<feature type="compositionally biased region" description="Basic and acidic residues" evidence="8">
    <location>
        <begin position="1053"/>
        <end position="1063"/>
    </location>
</feature>
<evidence type="ECO:0000256" key="7">
    <source>
        <dbReference type="ARBA" id="ARBA00023306"/>
    </source>
</evidence>
<dbReference type="KEGG" id="apln:108734922"/>
<keyword evidence="7" id="KW-0131">Cell cycle</keyword>
<name>A0A1W4WE27_AGRPL</name>
<keyword evidence="4" id="KW-0132">Cell division</keyword>
<organism evidence="11 12">
    <name type="scientific">Agrilus planipennis</name>
    <name type="common">Emerald ash borer</name>
    <name type="synonym">Agrilus marcopoli</name>
    <dbReference type="NCBI Taxonomy" id="224129"/>
    <lineage>
        <taxon>Eukaryota</taxon>
        <taxon>Metazoa</taxon>
        <taxon>Ecdysozoa</taxon>
        <taxon>Arthropoda</taxon>
        <taxon>Hexapoda</taxon>
        <taxon>Insecta</taxon>
        <taxon>Pterygota</taxon>
        <taxon>Neoptera</taxon>
        <taxon>Endopterygota</taxon>
        <taxon>Coleoptera</taxon>
        <taxon>Polyphaga</taxon>
        <taxon>Elateriformia</taxon>
        <taxon>Buprestoidea</taxon>
        <taxon>Buprestidae</taxon>
        <taxon>Agrilinae</taxon>
        <taxon>Agrilus</taxon>
    </lineage>
</organism>
<dbReference type="InterPro" id="IPR001943">
    <property type="entry name" value="UVR_dom"/>
</dbReference>
<sequence>MLLTEEIRDIFLKVQQCSSTHQKSHKVLCNLYNKHSQDVFVETFKEQIKKLVLLKHTPSTLFRLLDFCSAFIVSVSEESNKLNLSQEELLETSTHPFLAEMFNLALQYHDHGIPEVRYRACIFITSLLKHLGDGFLDNDICDKIEEAMLERIIDLKASIRSQAIIALARLQDPSNPECPVLRAFIGSFNDPSPTVRKHVVEVVGISGQTVSKILEKLRDVDAAVRVASYERCLIIEPKYMKIEQRQTVIHSGFKEDNKRVKNSFLNKLLPKWLSCYNGDYLQLLKAVKLDAYETDFEMTEFLNTNLLEVFFKTNPINEIMEYLPINEYKNIPLEKLTTEAAIFWRVLVNYLRRNVEEFIDQVIPELPSFCDYIYSYHKENTDKKLEVWEFFEFQSIMANLLLILTGYDFSDEAGRNKVLRLIETLLSNIKCSPRVIDELMKIYIKLTPNIETLTNEVSVIISNIREPLVEQGPTEQQIHDKEFQVAQLRYRTHVLMENQSEAVKKQDFEGAALIKNEIISIKQQIDEIETNFEERIKKSRVTRDETAVNHHVLNVLISMFKSREINKVTTAIMTLKNELILPFLQYPDPDTYCRTIECLALCCMLDFNWAEEHLKPILNPLIHYRVISTLGKKVVLTSIRVLSDLALLYGAKLFKRNSSFECTNGDLTASNISVRRLANKSRRLYTINDTEELDSLVNRCLTLDELIESLLDMLDDDQEDIRYCAGQGLCNLLRIGIINSSSIIARLCLKWFSPVTEKTDLKLQQLIGFSLIRYAQKVRGSEEIFEGAVIPILSSIANAPCTSPLVDIDIDNTLRYLSALIGIRKSTCIVNQHLKLARTLCHKIQTRPQDSAVPFYTKMLLCLEPTLEDPVVIQELLQQVDHLLKEIPDKAPSRYLKKFKTSLTNLTNSTNSFNNRTETTMPSECILPSVAEEVELSSQDEDNNENLKSASESEKTESINDKTNRKSVRFQFHSKSNNQRIEENLETQEPEQSKRKTPNDNEICNSIQALHNEGNDNEVVEAATKKSKTYHLKKKNANEKSHRLESSTGNGKEISEKKEEKYGRINNQYMTRRNASLTRKMTEESENSNSNNRTPSSEKISDVSSNTVDSTTSRMSELNMSKSVKRKKLRSRRSNDNNDEDSTMLETIVYDDNCQLEETLFSDEEFTSTPPLPSNNKPNDTVFSDEEESVSTTNTYSSVQSDDRRAVILTETSTDSEGTGNGRRSKRLKKFPKKDT</sequence>
<dbReference type="Gene3D" id="1.25.10.10">
    <property type="entry name" value="Leucine-rich Repeat Variant"/>
    <property type="match status" value="1"/>
</dbReference>
<dbReference type="PANTHER" id="PTHR14418">
    <property type="entry name" value="CONDENSIN COMPLEX SUBUNIT 3-RELATED"/>
    <property type="match status" value="1"/>
</dbReference>
<feature type="compositionally biased region" description="Basic residues" evidence="8">
    <location>
        <begin position="1025"/>
        <end position="1035"/>
    </location>
</feature>
<evidence type="ECO:0000259" key="9">
    <source>
        <dbReference type="Pfam" id="PF02151"/>
    </source>
</evidence>
<dbReference type="Proteomes" id="UP000192223">
    <property type="component" value="Unplaced"/>
</dbReference>
<feature type="compositionally biased region" description="Acidic residues" evidence="8">
    <location>
        <begin position="935"/>
        <end position="944"/>
    </location>
</feature>
<dbReference type="GO" id="GO:0005737">
    <property type="term" value="C:cytoplasm"/>
    <property type="evidence" value="ECO:0007669"/>
    <property type="project" value="TreeGrafter"/>
</dbReference>
<evidence type="ECO:0000256" key="2">
    <source>
        <dbReference type="ARBA" id="ARBA00006533"/>
    </source>
</evidence>
<dbReference type="InParanoid" id="A0A1W4WE27"/>
<dbReference type="PANTHER" id="PTHR14418:SF5">
    <property type="entry name" value="CONDENSIN COMPLEX SUBUNIT 3"/>
    <property type="match status" value="1"/>
</dbReference>
<dbReference type="AlphaFoldDB" id="A0A1W4WE27"/>
<protein>
    <submittedName>
        <fullName evidence="12">Condensin complex subunit 3</fullName>
    </submittedName>
</protein>
<dbReference type="OrthoDB" id="27187at2759"/>
<dbReference type="GO" id="GO:0051301">
    <property type="term" value="P:cell division"/>
    <property type="evidence" value="ECO:0007669"/>
    <property type="project" value="UniProtKB-KW"/>
</dbReference>
<proteinExistence type="inferred from homology"/>
<feature type="compositionally biased region" description="Low complexity" evidence="8">
    <location>
        <begin position="1087"/>
        <end position="1113"/>
    </location>
</feature>
<dbReference type="GO" id="GO:0007076">
    <property type="term" value="P:mitotic chromosome condensation"/>
    <property type="evidence" value="ECO:0007669"/>
    <property type="project" value="InterPro"/>
</dbReference>
<evidence type="ECO:0000313" key="12">
    <source>
        <dbReference type="RefSeq" id="XP_018322189.1"/>
    </source>
</evidence>
<dbReference type="InterPro" id="IPR011989">
    <property type="entry name" value="ARM-like"/>
</dbReference>
<feature type="compositionally biased region" description="Polar residues" evidence="8">
    <location>
        <begin position="1190"/>
        <end position="1200"/>
    </location>
</feature>
<evidence type="ECO:0000256" key="4">
    <source>
        <dbReference type="ARBA" id="ARBA00022618"/>
    </source>
</evidence>
<comment type="subcellular location">
    <subcellularLocation>
        <location evidence="1">Chromosome</location>
    </subcellularLocation>
</comment>
<gene>
    <name evidence="12" type="primary">LOC108734922</name>
</gene>
<dbReference type="InterPro" id="IPR027165">
    <property type="entry name" value="CND3"/>
</dbReference>
<evidence type="ECO:0000256" key="3">
    <source>
        <dbReference type="ARBA" id="ARBA00022454"/>
    </source>
</evidence>
<evidence type="ECO:0000256" key="8">
    <source>
        <dbReference type="SAM" id="MobiDB-lite"/>
    </source>
</evidence>
<keyword evidence="5" id="KW-0498">Mitosis</keyword>
<dbReference type="GO" id="GO:0000796">
    <property type="term" value="C:condensin complex"/>
    <property type="evidence" value="ECO:0007669"/>
    <property type="project" value="InterPro"/>
</dbReference>
<feature type="region of interest" description="Disordered" evidence="8">
    <location>
        <begin position="1164"/>
        <end position="1236"/>
    </location>
</feature>
<evidence type="ECO:0000256" key="5">
    <source>
        <dbReference type="ARBA" id="ARBA00022776"/>
    </source>
</evidence>
<evidence type="ECO:0000256" key="1">
    <source>
        <dbReference type="ARBA" id="ARBA00004286"/>
    </source>
</evidence>
<dbReference type="FunCoup" id="A0A1W4WE27">
    <property type="interactions" value="568"/>
</dbReference>
<dbReference type="Pfam" id="PF12719">
    <property type="entry name" value="Cnd3"/>
    <property type="match status" value="1"/>
</dbReference>
<keyword evidence="11" id="KW-1185">Reference proteome</keyword>
<dbReference type="RefSeq" id="XP_018322189.1">
    <property type="nucleotide sequence ID" value="XM_018466687.2"/>
</dbReference>